<reference evidence="1 2" key="1">
    <citation type="submission" date="2019-07" db="EMBL/GenBank/DDBJ databases">
        <title>The pathways for chlorine oxyanion respiration interact through the shared metabolite chlorate.</title>
        <authorList>
            <person name="Barnum T.P."/>
            <person name="Cheng Y."/>
            <person name="Hill K.A."/>
            <person name="Lucas L.N."/>
            <person name="Carlson H.K."/>
            <person name="Coates J.D."/>
        </authorList>
    </citation>
    <scope>NUCLEOTIDE SEQUENCE [LARGE SCALE GENOMIC DNA]</scope>
    <source>
        <strain evidence="1 2">SFB-3</strain>
    </source>
</reference>
<dbReference type="SUPFAM" id="SSF56762">
    <property type="entry name" value="HydB/Nqo4-like"/>
    <property type="match status" value="1"/>
</dbReference>
<dbReference type="InterPro" id="IPR050867">
    <property type="entry name" value="NiFe/NiFeSe_hydrgnase_LSU"/>
</dbReference>
<evidence type="ECO:0000313" key="1">
    <source>
        <dbReference type="EMBL" id="TVO59360.1"/>
    </source>
</evidence>
<protein>
    <recommendedName>
        <fullName evidence="3">Ni,Fe-hydrogenase I large subunit</fullName>
    </recommendedName>
</protein>
<keyword evidence="2" id="KW-1185">Reference proteome</keyword>
<dbReference type="PANTHER" id="PTHR42958">
    <property type="entry name" value="HYDROGENASE-2 LARGE CHAIN"/>
    <property type="match status" value="1"/>
</dbReference>
<dbReference type="OrthoDB" id="9157196at2"/>
<accession>A0A557R2H0</accession>
<gene>
    <name evidence="1" type="ORF">FHP91_01190</name>
</gene>
<dbReference type="Proteomes" id="UP000319502">
    <property type="component" value="Unassembled WGS sequence"/>
</dbReference>
<evidence type="ECO:0000313" key="2">
    <source>
        <dbReference type="Proteomes" id="UP000319502"/>
    </source>
</evidence>
<dbReference type="InterPro" id="IPR029014">
    <property type="entry name" value="NiFe-Hase_large"/>
</dbReference>
<name>A0A557R2H0_9RHOO</name>
<organism evidence="1 2">
    <name type="scientific">Denitromonas halophila</name>
    <dbReference type="NCBI Taxonomy" id="1629404"/>
    <lineage>
        <taxon>Bacteria</taxon>
        <taxon>Pseudomonadati</taxon>
        <taxon>Pseudomonadota</taxon>
        <taxon>Betaproteobacteria</taxon>
        <taxon>Rhodocyclales</taxon>
        <taxon>Zoogloeaceae</taxon>
        <taxon>Denitromonas</taxon>
    </lineage>
</organism>
<evidence type="ECO:0008006" key="3">
    <source>
        <dbReference type="Google" id="ProtNLM"/>
    </source>
</evidence>
<dbReference type="EMBL" id="VMNK01000002">
    <property type="protein sequence ID" value="TVO59360.1"/>
    <property type="molecule type" value="Genomic_DNA"/>
</dbReference>
<dbReference type="RefSeq" id="WP_144307875.1">
    <property type="nucleotide sequence ID" value="NZ_VMNK01000002.1"/>
</dbReference>
<dbReference type="Gene3D" id="1.10.645.10">
    <property type="entry name" value="Cytochrome-c3 Hydrogenase, chain B"/>
    <property type="match status" value="2"/>
</dbReference>
<dbReference type="AlphaFoldDB" id="A0A557R2H0"/>
<proteinExistence type="predicted"/>
<sequence>MNAPLHLAATLSSGRVTDVHAENSRPLAAQLLVGKTVDEAARLAPVVFSLCGVAQGVAVKAAADVAGGGSFVMTAEIERALSLEAIKLHLWRLMLDWPVLFGRQPERARFAFVLKRLDKVTDARSAYDAGGEVLDLVARELLAGFMNSLREPRNLSEMADACRRSGSIGDALARLIEAGASDPLEDPVPLLAPLPASVFADALPGGWPDADYCRAPHLSGDAYETGPLARHVNNPLVARLVVQRHRIAARLFARVVEMSDCASRLRHPLPDDMPALVDVAPLAGGGALARIETARGVLLHALRLDGDTVADYAIVAPTEWNFRPGGVFEQEGAGWAATDVAYAEWRLRALALALDPCVLYDVAVTEETAADA</sequence>
<comment type="caution">
    <text evidence="1">The sequence shown here is derived from an EMBL/GenBank/DDBJ whole genome shotgun (WGS) entry which is preliminary data.</text>
</comment>
<dbReference type="PANTHER" id="PTHR42958:SF4">
    <property type="entry name" value="HYDROGENASE EXPRESSION_FORMATION PROTEIN HUPK"/>
    <property type="match status" value="1"/>
</dbReference>